<keyword evidence="2" id="KW-0560">Oxidoreductase</keyword>
<name>A0AAN8VNM9_9MAGN</name>
<dbReference type="PANTHER" id="PTHR43180">
    <property type="entry name" value="3-OXOACYL-(ACYL-CARRIER-PROTEIN) REDUCTASE (AFU_ORTHOLOGUE AFUA_6G11210)"/>
    <property type="match status" value="1"/>
</dbReference>
<evidence type="ECO:0000256" key="3">
    <source>
        <dbReference type="ARBA" id="ARBA00023027"/>
    </source>
</evidence>
<sequence length="151" mass="16687">MEQLIASELVALLEGKVTLITGAVSGIGRETATKFIEDGAKVVIADIQQELEQETENELELNATFIACNVTRESDISSAVDFAIYKYNKLDIIYNNAGIAYRTTPSIVDLDLYMFDRVMAVNVSNAVEGIKRASRVSFLLQTYTRIKTLAI</sequence>
<dbReference type="GO" id="GO:0006629">
    <property type="term" value="P:lipid metabolic process"/>
    <property type="evidence" value="ECO:0007669"/>
    <property type="project" value="UniProtKB-KW"/>
</dbReference>
<dbReference type="SUPFAM" id="SSF51735">
    <property type="entry name" value="NAD(P)-binding Rossmann-fold domains"/>
    <property type="match status" value="1"/>
</dbReference>
<dbReference type="Proteomes" id="UP001370490">
    <property type="component" value="Unassembled WGS sequence"/>
</dbReference>
<organism evidence="5 6">
    <name type="scientific">Dillenia turbinata</name>
    <dbReference type="NCBI Taxonomy" id="194707"/>
    <lineage>
        <taxon>Eukaryota</taxon>
        <taxon>Viridiplantae</taxon>
        <taxon>Streptophyta</taxon>
        <taxon>Embryophyta</taxon>
        <taxon>Tracheophyta</taxon>
        <taxon>Spermatophyta</taxon>
        <taxon>Magnoliopsida</taxon>
        <taxon>eudicotyledons</taxon>
        <taxon>Gunneridae</taxon>
        <taxon>Pentapetalae</taxon>
        <taxon>Dilleniales</taxon>
        <taxon>Dilleniaceae</taxon>
        <taxon>Dillenia</taxon>
    </lineage>
</organism>
<reference evidence="5 6" key="1">
    <citation type="submission" date="2023-12" db="EMBL/GenBank/DDBJ databases">
        <title>A high-quality genome assembly for Dillenia turbinata (Dilleniales).</title>
        <authorList>
            <person name="Chanderbali A."/>
        </authorList>
    </citation>
    <scope>NUCLEOTIDE SEQUENCE [LARGE SCALE GENOMIC DNA]</scope>
    <source>
        <strain evidence="5">LSX21</strain>
        <tissue evidence="5">Leaf</tissue>
    </source>
</reference>
<dbReference type="InterPro" id="IPR002347">
    <property type="entry name" value="SDR_fam"/>
</dbReference>
<dbReference type="EMBL" id="JBAMMX010000006">
    <property type="protein sequence ID" value="KAK6937450.1"/>
    <property type="molecule type" value="Genomic_DNA"/>
</dbReference>
<proteinExistence type="inferred from homology"/>
<dbReference type="InterPro" id="IPR036291">
    <property type="entry name" value="NAD(P)-bd_dom_sf"/>
</dbReference>
<evidence type="ECO:0000256" key="2">
    <source>
        <dbReference type="ARBA" id="ARBA00023002"/>
    </source>
</evidence>
<evidence type="ECO:0000313" key="5">
    <source>
        <dbReference type="EMBL" id="KAK6937450.1"/>
    </source>
</evidence>
<evidence type="ECO:0000313" key="6">
    <source>
        <dbReference type="Proteomes" id="UP001370490"/>
    </source>
</evidence>
<dbReference type="Gene3D" id="3.40.50.720">
    <property type="entry name" value="NAD(P)-binding Rossmann-like Domain"/>
    <property type="match status" value="1"/>
</dbReference>
<accession>A0AAN8VNM9</accession>
<dbReference type="PRINTS" id="PR00081">
    <property type="entry name" value="GDHRDH"/>
</dbReference>
<keyword evidence="6" id="KW-1185">Reference proteome</keyword>
<evidence type="ECO:0000256" key="1">
    <source>
        <dbReference type="ARBA" id="ARBA00006484"/>
    </source>
</evidence>
<evidence type="ECO:0000256" key="4">
    <source>
        <dbReference type="ARBA" id="ARBA00023098"/>
    </source>
</evidence>
<protein>
    <submittedName>
        <fullName evidence="5">Short-chain dehydrogenase/reductase SDR</fullName>
    </submittedName>
</protein>
<keyword evidence="3" id="KW-0520">NAD</keyword>
<comment type="similarity">
    <text evidence="1">Belongs to the short-chain dehydrogenases/reductases (SDR) family.</text>
</comment>
<gene>
    <name evidence="5" type="ORF">RJ641_030958</name>
</gene>
<dbReference type="AlphaFoldDB" id="A0AAN8VNM9"/>
<comment type="caution">
    <text evidence="5">The sequence shown here is derived from an EMBL/GenBank/DDBJ whole genome shotgun (WGS) entry which is preliminary data.</text>
</comment>
<keyword evidence="4" id="KW-0443">Lipid metabolism</keyword>
<dbReference type="GO" id="GO:0016491">
    <property type="term" value="F:oxidoreductase activity"/>
    <property type="evidence" value="ECO:0007669"/>
    <property type="project" value="UniProtKB-KW"/>
</dbReference>
<dbReference type="Pfam" id="PF00106">
    <property type="entry name" value="adh_short"/>
    <property type="match status" value="1"/>
</dbReference>
<dbReference type="PANTHER" id="PTHR43180:SF28">
    <property type="entry name" value="NAD(P)-BINDING ROSSMANN-FOLD SUPERFAMILY PROTEIN"/>
    <property type="match status" value="1"/>
</dbReference>